<evidence type="ECO:0000313" key="2">
    <source>
        <dbReference type="Proteomes" id="UP000800200"/>
    </source>
</evidence>
<accession>A0A6A6EK51</accession>
<protein>
    <recommendedName>
        <fullName evidence="3">C2H2-type domain-containing protein</fullName>
    </recommendedName>
</protein>
<dbReference type="Proteomes" id="UP000800200">
    <property type="component" value="Unassembled WGS sequence"/>
</dbReference>
<organism evidence="1 2">
    <name type="scientific">Zopfia rhizophila CBS 207.26</name>
    <dbReference type="NCBI Taxonomy" id="1314779"/>
    <lineage>
        <taxon>Eukaryota</taxon>
        <taxon>Fungi</taxon>
        <taxon>Dikarya</taxon>
        <taxon>Ascomycota</taxon>
        <taxon>Pezizomycotina</taxon>
        <taxon>Dothideomycetes</taxon>
        <taxon>Dothideomycetes incertae sedis</taxon>
        <taxon>Zopfiaceae</taxon>
        <taxon>Zopfia</taxon>
    </lineage>
</organism>
<dbReference type="PANTHER" id="PTHR10039">
    <property type="entry name" value="AMELOGENIN"/>
    <property type="match status" value="1"/>
</dbReference>
<dbReference type="PANTHER" id="PTHR10039:SF14">
    <property type="entry name" value="NACHT DOMAIN-CONTAINING PROTEIN"/>
    <property type="match status" value="1"/>
</dbReference>
<evidence type="ECO:0000313" key="1">
    <source>
        <dbReference type="EMBL" id="KAF2191711.1"/>
    </source>
</evidence>
<dbReference type="OrthoDB" id="7464126at2759"/>
<dbReference type="AlphaFoldDB" id="A0A6A6EK51"/>
<evidence type="ECO:0008006" key="3">
    <source>
        <dbReference type="Google" id="ProtNLM"/>
    </source>
</evidence>
<keyword evidence="2" id="KW-1185">Reference proteome</keyword>
<proteinExistence type="predicted"/>
<gene>
    <name evidence="1" type="ORF">K469DRAFT_804454</name>
</gene>
<name>A0A6A6EK51_9PEZI</name>
<reference evidence="1" key="1">
    <citation type="journal article" date="2020" name="Stud. Mycol.">
        <title>101 Dothideomycetes genomes: a test case for predicting lifestyles and emergence of pathogens.</title>
        <authorList>
            <person name="Haridas S."/>
            <person name="Albert R."/>
            <person name="Binder M."/>
            <person name="Bloem J."/>
            <person name="Labutti K."/>
            <person name="Salamov A."/>
            <person name="Andreopoulos B."/>
            <person name="Baker S."/>
            <person name="Barry K."/>
            <person name="Bills G."/>
            <person name="Bluhm B."/>
            <person name="Cannon C."/>
            <person name="Castanera R."/>
            <person name="Culley D."/>
            <person name="Daum C."/>
            <person name="Ezra D."/>
            <person name="Gonzalez J."/>
            <person name="Henrissat B."/>
            <person name="Kuo A."/>
            <person name="Liang C."/>
            <person name="Lipzen A."/>
            <person name="Lutzoni F."/>
            <person name="Magnuson J."/>
            <person name="Mondo S."/>
            <person name="Nolan M."/>
            <person name="Ohm R."/>
            <person name="Pangilinan J."/>
            <person name="Park H.-J."/>
            <person name="Ramirez L."/>
            <person name="Alfaro M."/>
            <person name="Sun H."/>
            <person name="Tritt A."/>
            <person name="Yoshinaga Y."/>
            <person name="Zwiers L.-H."/>
            <person name="Turgeon B."/>
            <person name="Goodwin S."/>
            <person name="Spatafora J."/>
            <person name="Crous P."/>
            <person name="Grigoriev I."/>
        </authorList>
    </citation>
    <scope>NUCLEOTIDE SEQUENCE</scope>
    <source>
        <strain evidence="1">CBS 207.26</strain>
    </source>
</reference>
<dbReference type="EMBL" id="ML994616">
    <property type="protein sequence ID" value="KAF2191711.1"/>
    <property type="molecule type" value="Genomic_DNA"/>
</dbReference>
<sequence>MGRTVTEEASGTTLRVSQAVRPVLYGRVYGRLKALIDRRNHGKALRILKWMCFSQRPMKYYELLNGVASTPQNPTLCEDSKMVKQALDLCKPLIEELPDGNIMFVHFSVKEHLLTAESIAPIKLADAHHDISFACAATLASALDLVQPGSTRHQRMVQISTGLYDLVPYAADYWVEHLLAYASCVDHLDPDLPLLLQYSKFQLDHDHVLAYTSSEADRSCGDERPDSNMSLDKRLDILALFPIHRLAFEVLLLRSKAQEEPCNTGDGERLPQHPAPKHTVLLITFVITDLDRYLLEHDRTLLTRLLQDFTAAVTLLFTKENLTGISQRELEAFKHSHASSAFRCRYPSCSKAPQWFPSDEIRKRHEVLHQRLFFCKEPSCSWSRIGFQNSAGLQLHVRNFHSEHTTVPIPPKVRREQGLPGSPMPDAAMRQNRNSAVNVEAGLTPETPIVRRPSFLENILPKRTNSNLLKRKGSIPV</sequence>